<feature type="binding site" evidence="12">
    <location>
        <begin position="228"/>
        <end position="232"/>
    </location>
    <ligand>
        <name>D-ribose 5-phosphate</name>
        <dbReference type="ChEBI" id="CHEBI:78346"/>
    </ligand>
</feature>
<evidence type="ECO:0000256" key="5">
    <source>
        <dbReference type="ARBA" id="ARBA00022741"/>
    </source>
</evidence>
<evidence type="ECO:0000313" key="14">
    <source>
        <dbReference type="EMBL" id="PNU21548.1"/>
    </source>
</evidence>
<comment type="similarity">
    <text evidence="11 12">Belongs to the ribose-phosphate pyrophosphokinase family. Class I subfamily.</text>
</comment>
<comment type="subunit">
    <text evidence="12">Homohexamer.</text>
</comment>
<dbReference type="SUPFAM" id="SSF53271">
    <property type="entry name" value="PRTase-like"/>
    <property type="match status" value="1"/>
</dbReference>
<dbReference type="HAMAP" id="MF_00583_B">
    <property type="entry name" value="RibP_PPkinase_B"/>
    <property type="match status" value="1"/>
</dbReference>
<dbReference type="UniPathway" id="UPA00087">
    <property type="reaction ID" value="UER00172"/>
</dbReference>
<comment type="caution">
    <text evidence="14">The sequence shown here is derived from an EMBL/GenBank/DDBJ whole genome shotgun (WGS) entry which is preliminary data.</text>
</comment>
<evidence type="ECO:0000256" key="6">
    <source>
        <dbReference type="ARBA" id="ARBA00022777"/>
    </source>
</evidence>
<dbReference type="InterPro" id="IPR029099">
    <property type="entry name" value="Pribosyltran_N"/>
</dbReference>
<dbReference type="GO" id="GO:0016301">
    <property type="term" value="F:kinase activity"/>
    <property type="evidence" value="ECO:0007669"/>
    <property type="project" value="UniProtKB-KW"/>
</dbReference>
<dbReference type="GO" id="GO:0000287">
    <property type="term" value="F:magnesium ion binding"/>
    <property type="evidence" value="ECO:0007669"/>
    <property type="project" value="UniProtKB-UniRule"/>
</dbReference>
<dbReference type="OrthoDB" id="9777067at2"/>
<dbReference type="GO" id="GO:0006015">
    <property type="term" value="P:5-phosphoribose 1-diphosphate biosynthetic process"/>
    <property type="evidence" value="ECO:0007669"/>
    <property type="project" value="UniProtKB-UniRule"/>
</dbReference>
<feature type="binding site" evidence="12">
    <location>
        <position position="175"/>
    </location>
    <ligand>
        <name>Mg(2+)</name>
        <dbReference type="ChEBI" id="CHEBI:18420"/>
    </ligand>
</feature>
<dbReference type="GO" id="GO:0006164">
    <property type="term" value="P:purine nucleotide biosynthetic process"/>
    <property type="evidence" value="ECO:0007669"/>
    <property type="project" value="TreeGrafter"/>
</dbReference>
<dbReference type="InterPro" id="IPR029057">
    <property type="entry name" value="PRTase-like"/>
</dbReference>
<reference evidence="14 15" key="1">
    <citation type="journal article" date="2018" name="Genome Announc.">
        <title>Genome Sequence of Geothermobacter sp. HR-1 Iron Reducer from the Loihi Seamount.</title>
        <authorList>
            <person name="Smith H."/>
            <person name="Abuyen K."/>
            <person name="Tremblay J."/>
            <person name="Savalia P."/>
            <person name="Perez-Rodriguez I."/>
            <person name="Emerson D."/>
            <person name="Tully B."/>
            <person name="Amend J."/>
        </authorList>
    </citation>
    <scope>NUCLEOTIDE SEQUENCE [LARGE SCALE GENOMIC DNA]</scope>
    <source>
        <strain evidence="14 15">HR-1</strain>
    </source>
</reference>
<evidence type="ECO:0000259" key="13">
    <source>
        <dbReference type="Pfam" id="PF13793"/>
    </source>
</evidence>
<organism evidence="14 15">
    <name type="scientific">Geothermobacter hydrogeniphilus</name>
    <dbReference type="NCBI Taxonomy" id="1969733"/>
    <lineage>
        <taxon>Bacteria</taxon>
        <taxon>Pseudomonadati</taxon>
        <taxon>Thermodesulfobacteriota</taxon>
        <taxon>Desulfuromonadia</taxon>
        <taxon>Desulfuromonadales</taxon>
        <taxon>Geothermobacteraceae</taxon>
        <taxon>Geothermobacter</taxon>
    </lineage>
</organism>
<dbReference type="GO" id="GO:0009156">
    <property type="term" value="P:ribonucleoside monophosphate biosynthetic process"/>
    <property type="evidence" value="ECO:0007669"/>
    <property type="project" value="InterPro"/>
</dbReference>
<evidence type="ECO:0000256" key="7">
    <source>
        <dbReference type="ARBA" id="ARBA00022840"/>
    </source>
</evidence>
<sequence>MSSKVIDKLKIFAGNSNPELAREICHNLSVPLGKANVKTFSDGEIMVEIGENVRGCDVYLIQSTCKPSNNTLMELLVMTDALKRASAASITAVIPYFGYARQDRKVAPRTPITSKLVADLIAVAGIDRVVTMDLHAGQIQGFFNVPVDHLYAAPVILADVMERFRDQYLVVVSPDAGGTERARAFAKRLDAGLAIIDKRRSGPNVSEVMHIIGDVEGQTCLIVDDMIDTAGTLCQAAQALIKQGAGKVYASATHPVLSGPALERINDSALEEVVVTNTIGIEDKLEKCSKLRVLSVAGLLAEAIRRIHGAESVSSLFV</sequence>
<accession>A0A2K2HE22</accession>
<proteinExistence type="inferred from homology"/>
<dbReference type="EMBL" id="PPFX01000002">
    <property type="protein sequence ID" value="PNU21548.1"/>
    <property type="molecule type" value="Genomic_DNA"/>
</dbReference>
<comment type="cofactor">
    <cofactor evidence="12">
        <name>Mg(2+)</name>
        <dbReference type="ChEBI" id="CHEBI:18420"/>
    </cofactor>
    <text evidence="12">Binds 2 Mg(2+) ions per subunit.</text>
</comment>
<dbReference type="AlphaFoldDB" id="A0A2K2HE22"/>
<feature type="binding site" evidence="12">
    <location>
        <begin position="42"/>
        <end position="44"/>
    </location>
    <ligand>
        <name>ATP</name>
        <dbReference type="ChEBI" id="CHEBI:30616"/>
    </ligand>
</feature>
<evidence type="ECO:0000256" key="11">
    <source>
        <dbReference type="ARBA" id="ARBA00061444"/>
    </source>
</evidence>
<comment type="catalytic activity">
    <reaction evidence="9 12">
        <text>D-ribose 5-phosphate + ATP = 5-phospho-alpha-D-ribose 1-diphosphate + AMP + H(+)</text>
        <dbReference type="Rhea" id="RHEA:15609"/>
        <dbReference type="ChEBI" id="CHEBI:15378"/>
        <dbReference type="ChEBI" id="CHEBI:30616"/>
        <dbReference type="ChEBI" id="CHEBI:58017"/>
        <dbReference type="ChEBI" id="CHEBI:78346"/>
        <dbReference type="ChEBI" id="CHEBI:456215"/>
        <dbReference type="EC" id="2.7.6.1"/>
    </reaction>
</comment>
<evidence type="ECO:0000256" key="1">
    <source>
        <dbReference type="ARBA" id="ARBA00004996"/>
    </source>
</evidence>
<dbReference type="InterPro" id="IPR037515">
    <property type="entry name" value="Rib-P_diPkinase_bac"/>
</dbReference>
<keyword evidence="8 12" id="KW-0460">Magnesium</keyword>
<comment type="subcellular location">
    <subcellularLocation>
        <location evidence="12">Cytoplasm</location>
    </subcellularLocation>
</comment>
<feature type="binding site" evidence="12">
    <location>
        <position position="135"/>
    </location>
    <ligand>
        <name>Mg(2+)</name>
        <dbReference type="ChEBI" id="CHEBI:18420"/>
    </ligand>
</feature>
<dbReference type="EC" id="2.7.6.1" evidence="12"/>
<keyword evidence="6 12" id="KW-0418">Kinase</keyword>
<evidence type="ECO:0000256" key="10">
    <source>
        <dbReference type="ARBA" id="ARBA00054914"/>
    </source>
</evidence>
<dbReference type="FunFam" id="3.40.50.2020:FF:000001">
    <property type="entry name" value="Ribose-phosphate pyrophosphokinase"/>
    <property type="match status" value="1"/>
</dbReference>
<dbReference type="GO" id="GO:0004749">
    <property type="term" value="F:ribose phosphate diphosphokinase activity"/>
    <property type="evidence" value="ECO:0007669"/>
    <property type="project" value="UniProtKB-UniRule"/>
</dbReference>
<keyword evidence="5 12" id="KW-0547">Nucleotide-binding</keyword>
<feature type="active site" evidence="12">
    <location>
        <position position="198"/>
    </location>
</feature>
<evidence type="ECO:0000256" key="9">
    <source>
        <dbReference type="ARBA" id="ARBA00049535"/>
    </source>
</evidence>
<keyword evidence="4 12" id="KW-0545">Nucleotide biosynthesis</keyword>
<feature type="binding site" evidence="12">
    <location>
        <begin position="101"/>
        <end position="102"/>
    </location>
    <ligand>
        <name>ATP</name>
        <dbReference type="ChEBI" id="CHEBI:30616"/>
    </ligand>
</feature>
<keyword evidence="12" id="KW-0963">Cytoplasm</keyword>
<dbReference type="Proteomes" id="UP000236340">
    <property type="component" value="Unassembled WGS sequence"/>
</dbReference>
<comment type="function">
    <text evidence="10 12">Involved in the biosynthesis of the central metabolite phospho-alpha-D-ribosyl-1-pyrophosphate (PRPP) via the transfer of pyrophosphoryl group from ATP to 1-hydroxyl of ribose-5-phosphate (Rib-5-P).</text>
</comment>
<dbReference type="SMART" id="SM01400">
    <property type="entry name" value="Pribosyltran_N"/>
    <property type="match status" value="1"/>
</dbReference>
<feature type="binding site" evidence="12">
    <location>
        <position position="200"/>
    </location>
    <ligand>
        <name>D-ribose 5-phosphate</name>
        <dbReference type="ChEBI" id="CHEBI:78346"/>
    </ligand>
</feature>
<protein>
    <recommendedName>
        <fullName evidence="12">Ribose-phosphate pyrophosphokinase</fullName>
        <shortName evidence="12">RPPK</shortName>
        <ecNumber evidence="12">2.7.6.1</ecNumber>
    </recommendedName>
    <alternativeName>
        <fullName evidence="12">5-phospho-D-ribosyl alpha-1-diphosphate synthase</fullName>
    </alternativeName>
    <alternativeName>
        <fullName evidence="12">Phosphoribosyl diphosphate synthase</fullName>
    </alternativeName>
    <alternativeName>
        <fullName evidence="12">Phosphoribosyl pyrophosphate synthase</fullName>
        <shortName evidence="12">P-Rib-PP synthase</shortName>
        <shortName evidence="12">PRPP synthase</shortName>
        <shortName evidence="12">PRPPase</shortName>
    </alternativeName>
</protein>
<keyword evidence="7 12" id="KW-0067">ATP-binding</keyword>
<evidence type="ECO:0000256" key="4">
    <source>
        <dbReference type="ARBA" id="ARBA00022727"/>
    </source>
</evidence>
<dbReference type="RefSeq" id="WP_103114032.1">
    <property type="nucleotide sequence ID" value="NZ_PPFX01000002.1"/>
</dbReference>
<keyword evidence="2 12" id="KW-0808">Transferase</keyword>
<comment type="pathway">
    <text evidence="1 12">Metabolic intermediate biosynthesis; 5-phospho-alpha-D-ribose 1-diphosphate biosynthesis; 5-phospho-alpha-D-ribose 1-diphosphate from D-ribose 5-phosphate (route I): step 1/1.</text>
</comment>
<dbReference type="GO" id="GO:0002189">
    <property type="term" value="C:ribose phosphate diphosphokinase complex"/>
    <property type="evidence" value="ECO:0007669"/>
    <property type="project" value="TreeGrafter"/>
</dbReference>
<evidence type="ECO:0000313" key="15">
    <source>
        <dbReference type="Proteomes" id="UP000236340"/>
    </source>
</evidence>
<evidence type="ECO:0000256" key="8">
    <source>
        <dbReference type="ARBA" id="ARBA00022842"/>
    </source>
</evidence>
<feature type="binding site" evidence="12">
    <location>
        <position position="224"/>
    </location>
    <ligand>
        <name>D-ribose 5-phosphate</name>
        <dbReference type="ChEBI" id="CHEBI:78346"/>
    </ligand>
</feature>
<name>A0A2K2HE22_9BACT</name>
<dbReference type="Pfam" id="PF14572">
    <property type="entry name" value="Pribosyl_synth"/>
    <property type="match status" value="1"/>
</dbReference>
<dbReference type="PANTHER" id="PTHR10210">
    <property type="entry name" value="RIBOSE-PHOSPHATE DIPHOSPHOKINASE FAMILY MEMBER"/>
    <property type="match status" value="1"/>
</dbReference>
<dbReference type="NCBIfam" id="TIGR01251">
    <property type="entry name" value="ribP_PPkin"/>
    <property type="match status" value="1"/>
</dbReference>
<evidence type="ECO:0000256" key="12">
    <source>
        <dbReference type="HAMAP-Rule" id="MF_00583"/>
    </source>
</evidence>
<dbReference type="InterPro" id="IPR005946">
    <property type="entry name" value="Rib-P_diPkinase"/>
</dbReference>
<dbReference type="Gene3D" id="3.40.50.2020">
    <property type="match status" value="2"/>
</dbReference>
<dbReference type="InterPro" id="IPR000842">
    <property type="entry name" value="PRib_PP_synth_CS"/>
</dbReference>
<dbReference type="NCBIfam" id="NF002320">
    <property type="entry name" value="PRK01259.1"/>
    <property type="match status" value="1"/>
</dbReference>
<dbReference type="InterPro" id="IPR000836">
    <property type="entry name" value="PRTase_dom"/>
</dbReference>
<gene>
    <name evidence="12" type="primary">prs</name>
    <name evidence="14" type="ORF">C2E25_01405</name>
</gene>
<keyword evidence="3 12" id="KW-0479">Metal-binding</keyword>
<dbReference type="CDD" id="cd06223">
    <property type="entry name" value="PRTases_typeI"/>
    <property type="match status" value="1"/>
</dbReference>
<dbReference type="PANTHER" id="PTHR10210:SF41">
    <property type="entry name" value="RIBOSE-PHOSPHATE PYROPHOSPHOKINASE 1, CHLOROPLASTIC"/>
    <property type="match status" value="1"/>
</dbReference>
<dbReference type="GO" id="GO:0005524">
    <property type="term" value="F:ATP binding"/>
    <property type="evidence" value="ECO:0007669"/>
    <property type="project" value="UniProtKB-KW"/>
</dbReference>
<feature type="domain" description="Ribose-phosphate pyrophosphokinase N-terminal" evidence="13">
    <location>
        <begin position="9"/>
        <end position="125"/>
    </location>
</feature>
<evidence type="ECO:0000256" key="2">
    <source>
        <dbReference type="ARBA" id="ARBA00022679"/>
    </source>
</evidence>
<dbReference type="Pfam" id="PF13793">
    <property type="entry name" value="Pribosyltran_N"/>
    <property type="match status" value="1"/>
</dbReference>
<dbReference type="GO" id="GO:0005737">
    <property type="term" value="C:cytoplasm"/>
    <property type="evidence" value="ECO:0007669"/>
    <property type="project" value="UniProtKB-SubCell"/>
</dbReference>
<evidence type="ECO:0000256" key="3">
    <source>
        <dbReference type="ARBA" id="ARBA00022723"/>
    </source>
</evidence>
<dbReference type="PROSITE" id="PS00114">
    <property type="entry name" value="PRPP_SYNTHASE"/>
    <property type="match status" value="1"/>
</dbReference>